<sequence>MCLFQCLTLPSRANKVFPYHVRTTQIGVMQVQDLTDSDTTFPFRHHQYAPSAPPRPGPNVHPLVGDWVTDVPFELFTVSQSIAMDQGTRPTAPKPHDTHTFQQSDTNPPPENYDAFLAPSQVTRT</sequence>
<proteinExistence type="predicted"/>
<organism evidence="2 3">
    <name type="scientific">Zootermopsis nevadensis</name>
    <name type="common">Dampwood termite</name>
    <dbReference type="NCBI Taxonomy" id="136037"/>
    <lineage>
        <taxon>Eukaryota</taxon>
        <taxon>Metazoa</taxon>
        <taxon>Ecdysozoa</taxon>
        <taxon>Arthropoda</taxon>
        <taxon>Hexapoda</taxon>
        <taxon>Insecta</taxon>
        <taxon>Pterygota</taxon>
        <taxon>Neoptera</taxon>
        <taxon>Polyneoptera</taxon>
        <taxon>Dictyoptera</taxon>
        <taxon>Blattodea</taxon>
        <taxon>Blattoidea</taxon>
        <taxon>Termitoidae</taxon>
        <taxon>Termopsidae</taxon>
        <taxon>Zootermopsis</taxon>
    </lineage>
</organism>
<name>A0A067RKU4_ZOONE</name>
<dbReference type="EMBL" id="KK852618">
    <property type="protein sequence ID" value="KDR20138.1"/>
    <property type="molecule type" value="Genomic_DNA"/>
</dbReference>
<dbReference type="Proteomes" id="UP000027135">
    <property type="component" value="Unassembled WGS sequence"/>
</dbReference>
<gene>
    <name evidence="2" type="ORF">L798_05626</name>
</gene>
<dbReference type="AlphaFoldDB" id="A0A067RKU4"/>
<evidence type="ECO:0000256" key="1">
    <source>
        <dbReference type="SAM" id="MobiDB-lite"/>
    </source>
</evidence>
<evidence type="ECO:0000313" key="2">
    <source>
        <dbReference type="EMBL" id="KDR20138.1"/>
    </source>
</evidence>
<protein>
    <submittedName>
        <fullName evidence="2">Uncharacterized protein</fullName>
    </submittedName>
</protein>
<evidence type="ECO:0000313" key="3">
    <source>
        <dbReference type="Proteomes" id="UP000027135"/>
    </source>
</evidence>
<dbReference type="STRING" id="136037.A0A067RKU4"/>
<dbReference type="InParanoid" id="A0A067RKU4"/>
<keyword evidence="3" id="KW-1185">Reference proteome</keyword>
<reference evidence="2 3" key="1">
    <citation type="journal article" date="2014" name="Nat. Commun.">
        <title>Molecular traces of alternative social organization in a termite genome.</title>
        <authorList>
            <person name="Terrapon N."/>
            <person name="Li C."/>
            <person name="Robertson H.M."/>
            <person name="Ji L."/>
            <person name="Meng X."/>
            <person name="Booth W."/>
            <person name="Chen Z."/>
            <person name="Childers C.P."/>
            <person name="Glastad K.M."/>
            <person name="Gokhale K."/>
            <person name="Gowin J."/>
            <person name="Gronenberg W."/>
            <person name="Hermansen R.A."/>
            <person name="Hu H."/>
            <person name="Hunt B.G."/>
            <person name="Huylmans A.K."/>
            <person name="Khalil S.M."/>
            <person name="Mitchell R.D."/>
            <person name="Munoz-Torres M.C."/>
            <person name="Mustard J.A."/>
            <person name="Pan H."/>
            <person name="Reese J.T."/>
            <person name="Scharf M.E."/>
            <person name="Sun F."/>
            <person name="Vogel H."/>
            <person name="Xiao J."/>
            <person name="Yang W."/>
            <person name="Yang Z."/>
            <person name="Yang Z."/>
            <person name="Zhou J."/>
            <person name="Zhu J."/>
            <person name="Brent C.S."/>
            <person name="Elsik C.G."/>
            <person name="Goodisman M.A."/>
            <person name="Liberles D.A."/>
            <person name="Roe R.M."/>
            <person name="Vargo E.L."/>
            <person name="Vilcinskas A."/>
            <person name="Wang J."/>
            <person name="Bornberg-Bauer E."/>
            <person name="Korb J."/>
            <person name="Zhang G."/>
            <person name="Liebig J."/>
        </authorList>
    </citation>
    <scope>NUCLEOTIDE SEQUENCE [LARGE SCALE GENOMIC DNA]</scope>
    <source>
        <tissue evidence="2">Whole organism</tissue>
    </source>
</reference>
<feature type="region of interest" description="Disordered" evidence="1">
    <location>
        <begin position="82"/>
        <end position="125"/>
    </location>
</feature>
<accession>A0A067RKU4</accession>